<feature type="transmembrane region" description="Helical" evidence="1">
    <location>
        <begin position="188"/>
        <end position="208"/>
    </location>
</feature>
<feature type="transmembrane region" description="Helical" evidence="1">
    <location>
        <begin position="12"/>
        <end position="36"/>
    </location>
</feature>
<name>A0ABT4I8E1_9ACTO</name>
<feature type="transmembrane region" description="Helical" evidence="1">
    <location>
        <begin position="244"/>
        <end position="266"/>
    </location>
</feature>
<keyword evidence="1" id="KW-0472">Membrane</keyword>
<accession>A0ABT4I8E1</accession>
<dbReference type="InterPro" id="IPR003675">
    <property type="entry name" value="Rce1/LyrA-like_dom"/>
</dbReference>
<keyword evidence="4" id="KW-1185">Reference proteome</keyword>
<dbReference type="PANTHER" id="PTHR35797:SF1">
    <property type="entry name" value="PROTEASE"/>
    <property type="match status" value="1"/>
</dbReference>
<sequence length="311" mass="32072">MDATAPGTVQWRAVGLFVMVAMGAAFVLDAACAATGGLGTPLAQALMSVRMFSPALASWVVCRFVTGRPWPRAVALRRDSSSRDGWGRVLTSALIGVAVVLVATAACLTVAIMAGWLEVDWSMGGLMAQTSAKAPERPLPPAGVLLPALAVQTVVGGCTINAALALGEETGWRGWLLGALAPLGPWRAVALTGAVWGLWHAPLIVMGYEYASQIPAVAGIGLFTLFCMGLGTLLAWLRTRSGSILPAAITHGTLNACALFPMNLLAPGHTWRTVTSSIVGLPGVLLFAIVAIALLSTGRVNVAPRGKAAES</sequence>
<keyword evidence="3" id="KW-0482">Metalloprotease</keyword>
<dbReference type="InterPro" id="IPR042150">
    <property type="entry name" value="MmRce1-like"/>
</dbReference>
<dbReference type="Proteomes" id="UP001072034">
    <property type="component" value="Unassembled WGS sequence"/>
</dbReference>
<dbReference type="RefSeq" id="WP_268917496.1">
    <property type="nucleotide sequence ID" value="NZ_JAPTMY010000015.1"/>
</dbReference>
<evidence type="ECO:0000256" key="1">
    <source>
        <dbReference type="SAM" id="Phobius"/>
    </source>
</evidence>
<dbReference type="GO" id="GO:0008237">
    <property type="term" value="F:metallopeptidase activity"/>
    <property type="evidence" value="ECO:0007669"/>
    <property type="project" value="UniProtKB-KW"/>
</dbReference>
<organism evidence="3 4">
    <name type="scientific">Actinomyces israelii</name>
    <dbReference type="NCBI Taxonomy" id="1659"/>
    <lineage>
        <taxon>Bacteria</taxon>
        <taxon>Bacillati</taxon>
        <taxon>Actinomycetota</taxon>
        <taxon>Actinomycetes</taxon>
        <taxon>Actinomycetales</taxon>
        <taxon>Actinomycetaceae</taxon>
        <taxon>Actinomyces</taxon>
    </lineage>
</organism>
<evidence type="ECO:0000313" key="4">
    <source>
        <dbReference type="Proteomes" id="UP001072034"/>
    </source>
</evidence>
<keyword evidence="1" id="KW-0812">Transmembrane</keyword>
<keyword evidence="1" id="KW-1133">Transmembrane helix</keyword>
<feature type="transmembrane region" description="Helical" evidence="1">
    <location>
        <begin position="42"/>
        <end position="65"/>
    </location>
</feature>
<feature type="transmembrane region" description="Helical" evidence="1">
    <location>
        <begin position="86"/>
        <end position="117"/>
    </location>
</feature>
<dbReference type="Pfam" id="PF02517">
    <property type="entry name" value="Rce1-like"/>
    <property type="match status" value="1"/>
</dbReference>
<dbReference type="PANTHER" id="PTHR35797">
    <property type="entry name" value="PROTEASE-RELATED"/>
    <property type="match status" value="1"/>
</dbReference>
<feature type="domain" description="CAAX prenyl protease 2/Lysostaphin resistance protein A-like" evidence="2">
    <location>
        <begin position="162"/>
        <end position="256"/>
    </location>
</feature>
<keyword evidence="3" id="KW-0378">Hydrolase</keyword>
<proteinExistence type="predicted"/>
<feature type="transmembrane region" description="Helical" evidence="1">
    <location>
        <begin position="214"/>
        <end position="237"/>
    </location>
</feature>
<gene>
    <name evidence="3" type="ORF">OHJ16_08140</name>
</gene>
<reference evidence="3" key="1">
    <citation type="submission" date="2022-10" db="EMBL/GenBank/DDBJ databases">
        <title>Genome sequence of Actinomyces israelii ATCC 10048.</title>
        <authorList>
            <person name="Watt R.M."/>
            <person name="Tong W.M."/>
        </authorList>
    </citation>
    <scope>NUCLEOTIDE SEQUENCE</scope>
    <source>
        <strain evidence="3">ATCC 10048</strain>
    </source>
</reference>
<protein>
    <submittedName>
        <fullName evidence="3">CPBP family intramembrane metalloprotease</fullName>
    </submittedName>
</protein>
<evidence type="ECO:0000259" key="2">
    <source>
        <dbReference type="Pfam" id="PF02517"/>
    </source>
</evidence>
<feature type="transmembrane region" description="Helical" evidence="1">
    <location>
        <begin position="278"/>
        <end position="297"/>
    </location>
</feature>
<keyword evidence="3" id="KW-0645">Protease</keyword>
<dbReference type="EMBL" id="JAPTMY010000015">
    <property type="protein sequence ID" value="MCZ0858013.1"/>
    <property type="molecule type" value="Genomic_DNA"/>
</dbReference>
<comment type="caution">
    <text evidence="3">The sequence shown here is derived from an EMBL/GenBank/DDBJ whole genome shotgun (WGS) entry which is preliminary data.</text>
</comment>
<feature type="transmembrane region" description="Helical" evidence="1">
    <location>
        <begin position="144"/>
        <end position="167"/>
    </location>
</feature>
<evidence type="ECO:0000313" key="3">
    <source>
        <dbReference type="EMBL" id="MCZ0858013.1"/>
    </source>
</evidence>